<dbReference type="InterPro" id="IPR005560">
    <property type="entry name" value="Csp_YhjQ"/>
</dbReference>
<dbReference type="PANTHER" id="PTHR37310:SF1">
    <property type="entry name" value="CYTOPLASMIC PROTEIN"/>
    <property type="match status" value="1"/>
</dbReference>
<accession>A0ABM8UFD2</accession>
<keyword evidence="2" id="KW-1185">Reference proteome</keyword>
<dbReference type="Proteomes" id="UP000680116">
    <property type="component" value="Chromosome"/>
</dbReference>
<proteinExistence type="predicted"/>
<dbReference type="CDD" id="cd08026">
    <property type="entry name" value="DUF326"/>
    <property type="match status" value="1"/>
</dbReference>
<dbReference type="PANTHER" id="PTHR37310">
    <property type="entry name" value="CYTOPLASMIC PROTEIN-RELATED"/>
    <property type="match status" value="1"/>
</dbReference>
<dbReference type="EMBL" id="OU015430">
    <property type="protein sequence ID" value="CAG4973111.1"/>
    <property type="molecule type" value="Genomic_DNA"/>
</dbReference>
<organism evidence="1 2">
    <name type="scientific">Novilysobacter luteus</name>
    <dbReference type="NCBI Taxonomy" id="2822368"/>
    <lineage>
        <taxon>Bacteria</taxon>
        <taxon>Pseudomonadati</taxon>
        <taxon>Pseudomonadota</taxon>
        <taxon>Gammaproteobacteria</taxon>
        <taxon>Lysobacterales</taxon>
        <taxon>Lysobacteraceae</taxon>
        <taxon>Novilysobacter</taxon>
    </lineage>
</organism>
<dbReference type="RefSeq" id="WP_215217995.1">
    <property type="nucleotide sequence ID" value="NZ_OU015430.1"/>
</dbReference>
<reference evidence="1 2" key="1">
    <citation type="submission" date="2021-04" db="EMBL/GenBank/DDBJ databases">
        <authorList>
            <person name="Rodrigo-Torres L."/>
            <person name="Arahal R. D."/>
            <person name="Lucena T."/>
        </authorList>
    </citation>
    <scope>NUCLEOTIDE SEQUENCE [LARGE SCALE GENOMIC DNA]</scope>
    <source>
        <strain evidence="1 2">CECT 30171</strain>
    </source>
</reference>
<dbReference type="Gene3D" id="1.20.1270.360">
    <property type="match status" value="1"/>
</dbReference>
<evidence type="ECO:0000313" key="2">
    <source>
        <dbReference type="Proteomes" id="UP000680116"/>
    </source>
</evidence>
<sequence length="119" mass="12443">MTHHSAADRPQAMNDCIDNCVQCHAICLETINYCLTKGGAHAAPEHISLMATCADICATSADAMLRGSSVHNVICGACAEICRQCAADCESMGDDAQMKRCADICRRCAESCAAMAAAA</sequence>
<protein>
    <submittedName>
        <fullName evidence="1">Cysteine-rich protein YhjQ</fullName>
    </submittedName>
</protein>
<gene>
    <name evidence="1" type="primary">yhjQ</name>
    <name evidence="1" type="ORF">LYB30171_01379</name>
</gene>
<evidence type="ECO:0000313" key="1">
    <source>
        <dbReference type="EMBL" id="CAG4973111.1"/>
    </source>
</evidence>
<dbReference type="Pfam" id="PF03860">
    <property type="entry name" value="Csp"/>
    <property type="match status" value="1"/>
</dbReference>
<dbReference type="InterPro" id="IPR044543">
    <property type="entry name" value="YHJQ-like"/>
</dbReference>
<name>A0ABM8UFD2_9GAMM</name>